<dbReference type="EMBL" id="JACEIK010004552">
    <property type="protein sequence ID" value="MCD9645800.1"/>
    <property type="molecule type" value="Genomic_DNA"/>
</dbReference>
<protein>
    <submittedName>
        <fullName evidence="1">Uncharacterized protein</fullName>
    </submittedName>
</protein>
<evidence type="ECO:0000313" key="1">
    <source>
        <dbReference type="EMBL" id="MCD9645800.1"/>
    </source>
</evidence>
<feature type="non-terminal residue" evidence="1">
    <location>
        <position position="1"/>
    </location>
</feature>
<dbReference type="Proteomes" id="UP000823775">
    <property type="component" value="Unassembled WGS sequence"/>
</dbReference>
<gene>
    <name evidence="1" type="ORF">HAX54_035056</name>
</gene>
<reference evidence="1 2" key="1">
    <citation type="journal article" date="2021" name="BMC Genomics">
        <title>Datura genome reveals duplications of psychoactive alkaloid biosynthetic genes and high mutation rate following tissue culture.</title>
        <authorList>
            <person name="Rajewski A."/>
            <person name="Carter-House D."/>
            <person name="Stajich J."/>
            <person name="Litt A."/>
        </authorList>
    </citation>
    <scope>NUCLEOTIDE SEQUENCE [LARGE SCALE GENOMIC DNA]</scope>
    <source>
        <strain evidence="1">AR-01</strain>
    </source>
</reference>
<name>A0ABS8VEU0_DATST</name>
<comment type="caution">
    <text evidence="1">The sequence shown here is derived from an EMBL/GenBank/DDBJ whole genome shotgun (WGS) entry which is preliminary data.</text>
</comment>
<organism evidence="1 2">
    <name type="scientific">Datura stramonium</name>
    <name type="common">Jimsonweed</name>
    <name type="synonym">Common thornapple</name>
    <dbReference type="NCBI Taxonomy" id="4076"/>
    <lineage>
        <taxon>Eukaryota</taxon>
        <taxon>Viridiplantae</taxon>
        <taxon>Streptophyta</taxon>
        <taxon>Embryophyta</taxon>
        <taxon>Tracheophyta</taxon>
        <taxon>Spermatophyta</taxon>
        <taxon>Magnoliopsida</taxon>
        <taxon>eudicotyledons</taxon>
        <taxon>Gunneridae</taxon>
        <taxon>Pentapetalae</taxon>
        <taxon>asterids</taxon>
        <taxon>lamiids</taxon>
        <taxon>Solanales</taxon>
        <taxon>Solanaceae</taxon>
        <taxon>Solanoideae</taxon>
        <taxon>Datureae</taxon>
        <taxon>Datura</taxon>
    </lineage>
</organism>
<keyword evidence="2" id="KW-1185">Reference proteome</keyword>
<proteinExistence type="predicted"/>
<accession>A0ABS8VEU0</accession>
<feature type="non-terminal residue" evidence="1">
    <location>
        <position position="55"/>
    </location>
</feature>
<evidence type="ECO:0000313" key="2">
    <source>
        <dbReference type="Proteomes" id="UP000823775"/>
    </source>
</evidence>
<sequence>LLFLVEVIGYEIGLVRRAWHHAGGLLRRAAGCAEWVAPLASGHTLWSHAALLVVQ</sequence>